<dbReference type="GO" id="GO:0016491">
    <property type="term" value="F:oxidoreductase activity"/>
    <property type="evidence" value="ECO:0007669"/>
    <property type="project" value="UniProtKB-KW"/>
</dbReference>
<organism evidence="3 4">
    <name type="scientific">Byssothecium circinans</name>
    <dbReference type="NCBI Taxonomy" id="147558"/>
    <lineage>
        <taxon>Eukaryota</taxon>
        <taxon>Fungi</taxon>
        <taxon>Dikarya</taxon>
        <taxon>Ascomycota</taxon>
        <taxon>Pezizomycotina</taxon>
        <taxon>Dothideomycetes</taxon>
        <taxon>Pleosporomycetidae</taxon>
        <taxon>Pleosporales</taxon>
        <taxon>Massarineae</taxon>
        <taxon>Massarinaceae</taxon>
        <taxon>Byssothecium</taxon>
    </lineage>
</organism>
<dbReference type="EMBL" id="ML976992">
    <property type="protein sequence ID" value="KAF1956449.1"/>
    <property type="molecule type" value="Genomic_DNA"/>
</dbReference>
<dbReference type="PANTHER" id="PTHR34598">
    <property type="entry name" value="BLL6449 PROTEIN"/>
    <property type="match status" value="1"/>
</dbReference>
<dbReference type="OrthoDB" id="412788at2759"/>
<accession>A0A6A5TXK6</accession>
<protein>
    <recommendedName>
        <fullName evidence="5">Methyltransferase</fullName>
    </recommendedName>
</protein>
<evidence type="ECO:0000256" key="2">
    <source>
        <dbReference type="ARBA" id="ARBA00023604"/>
    </source>
</evidence>
<dbReference type="NCBIfam" id="NF041278">
    <property type="entry name" value="CmcJ_NvfI_EfuI"/>
    <property type="match status" value="1"/>
</dbReference>
<evidence type="ECO:0000313" key="4">
    <source>
        <dbReference type="Proteomes" id="UP000800035"/>
    </source>
</evidence>
<dbReference type="AlphaFoldDB" id="A0A6A5TXK6"/>
<name>A0A6A5TXK6_9PLEO</name>
<evidence type="ECO:0008006" key="5">
    <source>
        <dbReference type="Google" id="ProtNLM"/>
    </source>
</evidence>
<keyword evidence="1" id="KW-0560">Oxidoreductase</keyword>
<comment type="similarity">
    <text evidence="2">Belongs to the asaB hydroxylase/desaturase family.</text>
</comment>
<dbReference type="Proteomes" id="UP000800035">
    <property type="component" value="Unassembled WGS sequence"/>
</dbReference>
<reference evidence="3" key="1">
    <citation type="journal article" date="2020" name="Stud. Mycol.">
        <title>101 Dothideomycetes genomes: a test case for predicting lifestyles and emergence of pathogens.</title>
        <authorList>
            <person name="Haridas S."/>
            <person name="Albert R."/>
            <person name="Binder M."/>
            <person name="Bloem J."/>
            <person name="Labutti K."/>
            <person name="Salamov A."/>
            <person name="Andreopoulos B."/>
            <person name="Baker S."/>
            <person name="Barry K."/>
            <person name="Bills G."/>
            <person name="Bluhm B."/>
            <person name="Cannon C."/>
            <person name="Castanera R."/>
            <person name="Culley D."/>
            <person name="Daum C."/>
            <person name="Ezra D."/>
            <person name="Gonzalez J."/>
            <person name="Henrissat B."/>
            <person name="Kuo A."/>
            <person name="Liang C."/>
            <person name="Lipzen A."/>
            <person name="Lutzoni F."/>
            <person name="Magnuson J."/>
            <person name="Mondo S."/>
            <person name="Nolan M."/>
            <person name="Ohm R."/>
            <person name="Pangilinan J."/>
            <person name="Park H.-J."/>
            <person name="Ramirez L."/>
            <person name="Alfaro M."/>
            <person name="Sun H."/>
            <person name="Tritt A."/>
            <person name="Yoshinaga Y."/>
            <person name="Zwiers L.-H."/>
            <person name="Turgeon B."/>
            <person name="Goodwin S."/>
            <person name="Spatafora J."/>
            <person name="Crous P."/>
            <person name="Grigoriev I."/>
        </authorList>
    </citation>
    <scope>NUCLEOTIDE SEQUENCE</scope>
    <source>
        <strain evidence="3">CBS 675.92</strain>
    </source>
</reference>
<evidence type="ECO:0000313" key="3">
    <source>
        <dbReference type="EMBL" id="KAF1956449.1"/>
    </source>
</evidence>
<proteinExistence type="inferred from homology"/>
<gene>
    <name evidence="3" type="ORF">CC80DRAFT_446388</name>
</gene>
<evidence type="ECO:0000256" key="1">
    <source>
        <dbReference type="ARBA" id="ARBA00023002"/>
    </source>
</evidence>
<keyword evidence="4" id="KW-1185">Reference proteome</keyword>
<sequence length="290" mass="33108">MGNPSRDPPSSDIVADINYFPALGTPIPTSAWKARYLGQSDEFTRPMIIRDVRTTDKKFDLDVHGFQFVRLPPKTRVSSKDSEETVKHEYYPELEDVAKKLTGASTIHVFNHVFRAHSSPSERGILDAQGRWQDIPSGHPHVDYAGTPSAISGTKAELNLPPHIARLFASSSRFAFLGAWRPLKTVRRDPLAVCDATTVPEEDFQVREREFSRTRIKSANYVMSHVKEEQEHEWWYMSEMQPSEMVVFKGFDTKQDLPGWRCPHTAFTLEGSKAEEPRESVEARIVCFWE</sequence>
<dbReference type="PANTHER" id="PTHR34598:SF3">
    <property type="entry name" value="OXIDOREDUCTASE AN1597"/>
    <property type="match status" value="1"/>
</dbReference>
<dbReference type="InterPro" id="IPR044053">
    <property type="entry name" value="AsaB-like"/>
</dbReference>